<dbReference type="Proteomes" id="UP000887159">
    <property type="component" value="Unassembled WGS sequence"/>
</dbReference>
<dbReference type="AlphaFoldDB" id="A0A8X6T1N4"/>
<sequence length="76" mass="8866">MWDHRDRVVRAMEPHPRNLVQLVAALESAWLNITVNAFRNLIDFLYVAQQSALRKMVILAVVTDHHTYATEWNVIP</sequence>
<accession>A0A8X6T1N4</accession>
<comment type="caution">
    <text evidence="1">The sequence shown here is derived from an EMBL/GenBank/DDBJ whole genome shotgun (WGS) entry which is preliminary data.</text>
</comment>
<organism evidence="1 2">
    <name type="scientific">Trichonephila clavipes</name>
    <name type="common">Golden silk orbweaver</name>
    <name type="synonym">Nephila clavipes</name>
    <dbReference type="NCBI Taxonomy" id="2585209"/>
    <lineage>
        <taxon>Eukaryota</taxon>
        <taxon>Metazoa</taxon>
        <taxon>Ecdysozoa</taxon>
        <taxon>Arthropoda</taxon>
        <taxon>Chelicerata</taxon>
        <taxon>Arachnida</taxon>
        <taxon>Araneae</taxon>
        <taxon>Araneomorphae</taxon>
        <taxon>Entelegynae</taxon>
        <taxon>Araneoidea</taxon>
        <taxon>Nephilidae</taxon>
        <taxon>Trichonephila</taxon>
    </lineage>
</organism>
<name>A0A8X6T1N4_TRICX</name>
<proteinExistence type="predicted"/>
<gene>
    <name evidence="1" type="ORF">TNCV_2046821</name>
</gene>
<evidence type="ECO:0000313" key="1">
    <source>
        <dbReference type="EMBL" id="GFY18276.1"/>
    </source>
</evidence>
<evidence type="ECO:0000313" key="2">
    <source>
        <dbReference type="Proteomes" id="UP000887159"/>
    </source>
</evidence>
<protein>
    <submittedName>
        <fullName evidence="1">Uncharacterized protein</fullName>
    </submittedName>
</protein>
<keyword evidence="2" id="KW-1185">Reference proteome</keyword>
<dbReference type="EMBL" id="BMAU01021348">
    <property type="protein sequence ID" value="GFY18276.1"/>
    <property type="molecule type" value="Genomic_DNA"/>
</dbReference>
<reference evidence="1" key="1">
    <citation type="submission" date="2020-08" db="EMBL/GenBank/DDBJ databases">
        <title>Multicomponent nature underlies the extraordinary mechanical properties of spider dragline silk.</title>
        <authorList>
            <person name="Kono N."/>
            <person name="Nakamura H."/>
            <person name="Mori M."/>
            <person name="Yoshida Y."/>
            <person name="Ohtoshi R."/>
            <person name="Malay A.D."/>
            <person name="Moran D.A.P."/>
            <person name="Tomita M."/>
            <person name="Numata K."/>
            <person name="Arakawa K."/>
        </authorList>
    </citation>
    <scope>NUCLEOTIDE SEQUENCE</scope>
</reference>